<reference evidence="1" key="2">
    <citation type="submission" date="2025-08" db="UniProtKB">
        <authorList>
            <consortium name="Ensembl"/>
        </authorList>
    </citation>
    <scope>IDENTIFICATION</scope>
</reference>
<keyword evidence="2" id="KW-1185">Reference proteome</keyword>
<dbReference type="AlphaFoldDB" id="A0A452IRP0"/>
<reference evidence="1" key="3">
    <citation type="submission" date="2025-09" db="UniProtKB">
        <authorList>
            <consortium name="Ensembl"/>
        </authorList>
    </citation>
    <scope>IDENTIFICATION</scope>
</reference>
<organism evidence="1 2">
    <name type="scientific">Gopherus agassizii</name>
    <name type="common">Agassiz's desert tortoise</name>
    <dbReference type="NCBI Taxonomy" id="38772"/>
    <lineage>
        <taxon>Eukaryota</taxon>
        <taxon>Metazoa</taxon>
        <taxon>Chordata</taxon>
        <taxon>Craniata</taxon>
        <taxon>Vertebrata</taxon>
        <taxon>Euteleostomi</taxon>
        <taxon>Archelosauria</taxon>
        <taxon>Testudinata</taxon>
        <taxon>Testudines</taxon>
        <taxon>Cryptodira</taxon>
        <taxon>Durocryptodira</taxon>
        <taxon>Testudinoidea</taxon>
        <taxon>Testudinidae</taxon>
        <taxon>Gopherus</taxon>
    </lineage>
</organism>
<name>A0A452IRP0_9SAUR</name>
<evidence type="ECO:0008006" key="3">
    <source>
        <dbReference type="Google" id="ProtNLM"/>
    </source>
</evidence>
<evidence type="ECO:0000313" key="1">
    <source>
        <dbReference type="Ensembl" id="ENSGAGP00000030786.1"/>
    </source>
</evidence>
<dbReference type="Proteomes" id="UP000291020">
    <property type="component" value="Unassembled WGS sequence"/>
</dbReference>
<reference evidence="2" key="1">
    <citation type="journal article" date="2017" name="PLoS ONE">
        <title>The Agassiz's desert tortoise genome provides a resource for the conservation of a threatened species.</title>
        <authorList>
            <person name="Tollis M."/>
            <person name="DeNardo D.F."/>
            <person name="Cornelius J.A."/>
            <person name="Dolby G.A."/>
            <person name="Edwards T."/>
            <person name="Henen B.T."/>
            <person name="Karl A.E."/>
            <person name="Murphy R.W."/>
            <person name="Kusumi K."/>
        </authorList>
    </citation>
    <scope>NUCLEOTIDE SEQUENCE [LARGE SCALE GENOMIC DNA]</scope>
</reference>
<protein>
    <recommendedName>
        <fullName evidence="3">Kisspeptin 2</fullName>
    </recommendedName>
</protein>
<accession>A0A452IRP0</accession>
<dbReference type="Ensembl" id="ENSGAGT00000034915.1">
    <property type="protein sequence ID" value="ENSGAGP00000030786.1"/>
    <property type="gene ID" value="ENSGAGG00000022135.1"/>
</dbReference>
<dbReference type="STRING" id="38772.ENSGAGP00000030786"/>
<proteinExistence type="predicted"/>
<evidence type="ECO:0000313" key="2">
    <source>
        <dbReference type="Proteomes" id="UP000291020"/>
    </source>
</evidence>
<sequence length="176" mass="19971">MVLRKSGTQSFVLNIHFSLFLSLPSCDMTRLFLFSLVMVIIYQNGTFGKPVYGDLASTQLVDFSDAEYPISDIQAKRNSYQVSQDADSPNSAEQSSLCYFIQESEIESQITCRLRFTRSKFNFNPFGLRFGKRQQGSLASKRDPITLSSIKNLPSLLKFKLNQMVPWCGDFGEQDC</sequence>